<sequence>MLITINYSEIEDQLILPYQLLKIAIFEETKYLFEERPRIINKWHKEAYQMTEDEFRNQYPPNGMSPSFKALYFFLTEGLYFQKNITKYMIREAVLRYSDTINANISSFLYNEFPEEVNHSLNEKTIDQTMEQDYLFTSMDNDYHMIRKIVAKKNEFKERGAGQLAADLIDNKGNFRGMAELRPTQTTDFALQQDQEDLWMKLIDSAYNALDEWTADLFDLITYLWLVSPKNNEGYIEFHSNDALRLRQIQYSEENAKELVIRERDRFNIMKRVVALSSMWVSLSEGKIVTQKDKQYDFQDFKQMFDIGAIRVAYDKNSGEAQGIYALQIKPTSILTPLINASSQMIGLLHIKIFQYSHQTQKEHKRLLRYIDRQWKMRIRLKSKMTQPFKIATLLKEMDVPIRYNWSDKKDKLENVLDDFKTDGVIKDWEYAESFDETVVGKKGWYKDWVNYSIIIYPTDNLLEGYKENINLSSQAILDPTILEKINKMSQNNILLQTEVNEKLASNSNSELKEPASTVEEKNEQTKTLKIEQQAFNLDAKEDIKLSPESMKDMIDGLNMSIRKTAEEIGISHTTLSRYLRKENKRQNNKNDEKMLKWLKENTK</sequence>
<accession>A0ABS7UZQ3</accession>
<evidence type="ECO:0008006" key="4">
    <source>
        <dbReference type="Google" id="ProtNLM"/>
    </source>
</evidence>
<comment type="caution">
    <text evidence="2">The sequence shown here is derived from an EMBL/GenBank/DDBJ whole genome shotgun (WGS) entry which is preliminary data.</text>
</comment>
<evidence type="ECO:0000313" key="2">
    <source>
        <dbReference type="EMBL" id="MBZ5753522.1"/>
    </source>
</evidence>
<dbReference type="EMBL" id="JAIQUM010000118">
    <property type="protein sequence ID" value="MBZ5753522.1"/>
    <property type="molecule type" value="Genomic_DNA"/>
</dbReference>
<protein>
    <recommendedName>
        <fullName evidence="4">HTH cro/C1-type domain-containing protein</fullName>
    </recommendedName>
</protein>
<dbReference type="Proteomes" id="UP001165287">
    <property type="component" value="Unassembled WGS sequence"/>
</dbReference>
<proteinExistence type="predicted"/>
<evidence type="ECO:0000256" key="1">
    <source>
        <dbReference type="SAM" id="MobiDB-lite"/>
    </source>
</evidence>
<keyword evidence="3" id="KW-1185">Reference proteome</keyword>
<dbReference type="RefSeq" id="WP_224141938.1">
    <property type="nucleotide sequence ID" value="NZ_JAIQUM010000118.1"/>
</dbReference>
<gene>
    <name evidence="2" type="ORF">K9V48_25685</name>
</gene>
<evidence type="ECO:0000313" key="3">
    <source>
        <dbReference type="Proteomes" id="UP001165287"/>
    </source>
</evidence>
<name>A0ABS7UZQ3_9BACI</name>
<feature type="region of interest" description="Disordered" evidence="1">
    <location>
        <begin position="580"/>
        <end position="604"/>
    </location>
</feature>
<organism evidence="2 3">
    <name type="scientific">Metabacillus rhizolycopersici</name>
    <dbReference type="NCBI Taxonomy" id="2875709"/>
    <lineage>
        <taxon>Bacteria</taxon>
        <taxon>Bacillati</taxon>
        <taxon>Bacillota</taxon>
        <taxon>Bacilli</taxon>
        <taxon>Bacillales</taxon>
        <taxon>Bacillaceae</taxon>
        <taxon>Metabacillus</taxon>
    </lineage>
</organism>
<reference evidence="2" key="1">
    <citation type="submission" date="2024-05" db="EMBL/GenBank/DDBJ databases">
        <title>Metabacillus sp. nov., isolated from the rhizosphere soil of tomato plants.</title>
        <authorList>
            <person name="Ma R."/>
        </authorList>
    </citation>
    <scope>NUCLEOTIDE SEQUENCE</scope>
    <source>
        <strain evidence="2">DBTR6</strain>
    </source>
</reference>